<comment type="caution">
    <text evidence="1">The sequence shown here is derived from an EMBL/GenBank/DDBJ whole genome shotgun (WGS) entry which is preliminary data.</text>
</comment>
<evidence type="ECO:0000313" key="2">
    <source>
        <dbReference type="Proteomes" id="UP001283361"/>
    </source>
</evidence>
<proteinExistence type="predicted"/>
<protein>
    <submittedName>
        <fullName evidence="1">Uncharacterized protein</fullName>
    </submittedName>
</protein>
<dbReference type="AlphaFoldDB" id="A0AAE1AQA0"/>
<gene>
    <name evidence="1" type="ORF">RRG08_026800</name>
</gene>
<sequence>MEEWLSVLAPCPGIVRQCTPYTLYSTQALGSGGTQNGGMVISSGSVPGHSEALYTVHTVQYTGSGFRRYAEWRNGYQFWLRARAW</sequence>
<organism evidence="1 2">
    <name type="scientific">Elysia crispata</name>
    <name type="common">lettuce slug</name>
    <dbReference type="NCBI Taxonomy" id="231223"/>
    <lineage>
        <taxon>Eukaryota</taxon>
        <taxon>Metazoa</taxon>
        <taxon>Spiralia</taxon>
        <taxon>Lophotrochozoa</taxon>
        <taxon>Mollusca</taxon>
        <taxon>Gastropoda</taxon>
        <taxon>Heterobranchia</taxon>
        <taxon>Euthyneura</taxon>
        <taxon>Panpulmonata</taxon>
        <taxon>Sacoglossa</taxon>
        <taxon>Placobranchoidea</taxon>
        <taxon>Plakobranchidae</taxon>
        <taxon>Elysia</taxon>
    </lineage>
</organism>
<dbReference type="EMBL" id="JAWDGP010001428">
    <property type="protein sequence ID" value="KAK3791898.1"/>
    <property type="molecule type" value="Genomic_DNA"/>
</dbReference>
<evidence type="ECO:0000313" key="1">
    <source>
        <dbReference type="EMBL" id="KAK3791898.1"/>
    </source>
</evidence>
<keyword evidence="2" id="KW-1185">Reference proteome</keyword>
<dbReference type="Proteomes" id="UP001283361">
    <property type="component" value="Unassembled WGS sequence"/>
</dbReference>
<name>A0AAE1AQA0_9GAST</name>
<reference evidence="1" key="1">
    <citation type="journal article" date="2023" name="G3 (Bethesda)">
        <title>A reference genome for the long-term kleptoplast-retaining sea slug Elysia crispata morphotype clarki.</title>
        <authorList>
            <person name="Eastman K.E."/>
            <person name="Pendleton A.L."/>
            <person name="Shaikh M.A."/>
            <person name="Suttiyut T."/>
            <person name="Ogas R."/>
            <person name="Tomko P."/>
            <person name="Gavelis G."/>
            <person name="Widhalm J.R."/>
            <person name="Wisecaver J.H."/>
        </authorList>
    </citation>
    <scope>NUCLEOTIDE SEQUENCE</scope>
    <source>
        <strain evidence="1">ECLA1</strain>
    </source>
</reference>
<accession>A0AAE1AQA0</accession>